<sequence>MIGTYLSPSPTHLQPSSRLCDPTVRFPSLSSLSLPTHGEKRTTGEPSRPNSGEVAAAAIMYLAASPRPSSIAPPFIDLRPRLEHPKRATEKNKQSDPACGGFRILSKGDGEGDAAAAAAAFFAACLWKREATETTSRWQAVSKPWLPVVRCRWELTIVQHPARVAAIHAMRSFDAECKALPLRMARHPWRNICIRKAGPRSMAVEYLHHGHHKVVLHGDLKPINVLFDDEMTAHVADFGIAKITVRR</sequence>
<evidence type="ECO:0000313" key="2">
    <source>
        <dbReference type="EMBL" id="GJN34899.1"/>
    </source>
</evidence>
<keyword evidence="3" id="KW-1185">Reference proteome</keyword>
<dbReference type="InterPro" id="IPR051564">
    <property type="entry name" value="LRR_receptor-like_kinase"/>
</dbReference>
<dbReference type="Proteomes" id="UP001054889">
    <property type="component" value="Unassembled WGS sequence"/>
</dbReference>
<protein>
    <recommendedName>
        <fullName evidence="4">Protein kinase domain-containing protein</fullName>
    </recommendedName>
</protein>
<name>A0AAV5FGN2_ELECO</name>
<feature type="region of interest" description="Disordered" evidence="1">
    <location>
        <begin position="1"/>
        <end position="20"/>
    </location>
</feature>
<feature type="region of interest" description="Disordered" evidence="1">
    <location>
        <begin position="30"/>
        <end position="51"/>
    </location>
</feature>
<reference evidence="2" key="2">
    <citation type="submission" date="2021-12" db="EMBL/GenBank/DDBJ databases">
        <title>Resequencing data analysis of finger millet.</title>
        <authorList>
            <person name="Hatakeyama M."/>
            <person name="Aluri S."/>
            <person name="Balachadran M.T."/>
            <person name="Sivarajan S.R."/>
            <person name="Poveda L."/>
            <person name="Shimizu-Inatsugi R."/>
            <person name="Schlapbach R."/>
            <person name="Sreeman S.M."/>
            <person name="Shimizu K.K."/>
        </authorList>
    </citation>
    <scope>NUCLEOTIDE SEQUENCE</scope>
</reference>
<dbReference type="PANTHER" id="PTHR48055">
    <property type="entry name" value="LEUCINE-RICH REPEAT RECEPTOR PROTEIN KINASE EMS1"/>
    <property type="match status" value="1"/>
</dbReference>
<proteinExistence type="predicted"/>
<dbReference type="InterPro" id="IPR011009">
    <property type="entry name" value="Kinase-like_dom_sf"/>
</dbReference>
<dbReference type="GO" id="GO:0016020">
    <property type="term" value="C:membrane"/>
    <property type="evidence" value="ECO:0007669"/>
    <property type="project" value="TreeGrafter"/>
</dbReference>
<dbReference type="PANTHER" id="PTHR48055:SF57">
    <property type="entry name" value="PROTEIN KINASE DOMAIN-CONTAINING PROTEIN"/>
    <property type="match status" value="1"/>
</dbReference>
<evidence type="ECO:0000313" key="3">
    <source>
        <dbReference type="Proteomes" id="UP001054889"/>
    </source>
</evidence>
<feature type="compositionally biased region" description="Polar residues" evidence="1">
    <location>
        <begin position="1"/>
        <end position="17"/>
    </location>
</feature>
<dbReference type="SUPFAM" id="SSF56112">
    <property type="entry name" value="Protein kinase-like (PK-like)"/>
    <property type="match status" value="1"/>
</dbReference>
<accession>A0AAV5FGN2</accession>
<gene>
    <name evidence="2" type="primary">gb23605</name>
    <name evidence="2" type="ORF">PR202_gb23605</name>
</gene>
<dbReference type="EMBL" id="BQKI01000086">
    <property type="protein sequence ID" value="GJN34899.1"/>
    <property type="molecule type" value="Genomic_DNA"/>
</dbReference>
<dbReference type="InterPro" id="IPR008271">
    <property type="entry name" value="Ser/Thr_kinase_AS"/>
</dbReference>
<dbReference type="AlphaFoldDB" id="A0AAV5FGN2"/>
<organism evidence="2 3">
    <name type="scientific">Eleusine coracana subsp. coracana</name>
    <dbReference type="NCBI Taxonomy" id="191504"/>
    <lineage>
        <taxon>Eukaryota</taxon>
        <taxon>Viridiplantae</taxon>
        <taxon>Streptophyta</taxon>
        <taxon>Embryophyta</taxon>
        <taxon>Tracheophyta</taxon>
        <taxon>Spermatophyta</taxon>
        <taxon>Magnoliopsida</taxon>
        <taxon>Liliopsida</taxon>
        <taxon>Poales</taxon>
        <taxon>Poaceae</taxon>
        <taxon>PACMAD clade</taxon>
        <taxon>Chloridoideae</taxon>
        <taxon>Cynodonteae</taxon>
        <taxon>Eleusininae</taxon>
        <taxon>Eleusine</taxon>
    </lineage>
</organism>
<comment type="caution">
    <text evidence="2">The sequence shown here is derived from an EMBL/GenBank/DDBJ whole genome shotgun (WGS) entry which is preliminary data.</text>
</comment>
<dbReference type="PROSITE" id="PS00108">
    <property type="entry name" value="PROTEIN_KINASE_ST"/>
    <property type="match status" value="1"/>
</dbReference>
<evidence type="ECO:0008006" key="4">
    <source>
        <dbReference type="Google" id="ProtNLM"/>
    </source>
</evidence>
<dbReference type="GO" id="GO:0004672">
    <property type="term" value="F:protein kinase activity"/>
    <property type="evidence" value="ECO:0007669"/>
    <property type="project" value="InterPro"/>
</dbReference>
<dbReference type="Gene3D" id="1.10.510.10">
    <property type="entry name" value="Transferase(Phosphotransferase) domain 1"/>
    <property type="match status" value="1"/>
</dbReference>
<evidence type="ECO:0000256" key="1">
    <source>
        <dbReference type="SAM" id="MobiDB-lite"/>
    </source>
</evidence>
<reference evidence="2" key="1">
    <citation type="journal article" date="2018" name="DNA Res.">
        <title>Multiple hybrid de novo genome assembly of finger millet, an orphan allotetraploid crop.</title>
        <authorList>
            <person name="Hatakeyama M."/>
            <person name="Aluri S."/>
            <person name="Balachadran M.T."/>
            <person name="Sivarajan S.R."/>
            <person name="Patrignani A."/>
            <person name="Gruter S."/>
            <person name="Poveda L."/>
            <person name="Shimizu-Inatsugi R."/>
            <person name="Baeten J."/>
            <person name="Francoijs K.J."/>
            <person name="Nataraja K.N."/>
            <person name="Reddy Y.A.N."/>
            <person name="Phadnis S."/>
            <person name="Ravikumar R.L."/>
            <person name="Schlapbach R."/>
            <person name="Sreeman S.M."/>
            <person name="Shimizu K.K."/>
        </authorList>
    </citation>
    <scope>NUCLEOTIDE SEQUENCE</scope>
</reference>